<name>A0A0R1ZJB9_9LACO</name>
<sequence>MIFFLKEPLDNLLDLQREYQRFVQKMAKNNQLTIAEWQLLQRIADGKNSQELLAEDLRLDTSTLSRQLSKLTTKAFVKISKVANQNNVKTRKSYQYHLSEIGQRVLSQMNTDFKEFGQKVFAQWTGEEKNFLKILINRLTQSMRQVTLD</sequence>
<dbReference type="EMBL" id="AYYZ01000029">
    <property type="protein sequence ID" value="KRM52027.1"/>
    <property type="molecule type" value="Genomic_DNA"/>
</dbReference>
<keyword evidence="3" id="KW-1185">Reference proteome</keyword>
<dbReference type="STRING" id="1423820.FC64_GL001221"/>
<dbReference type="InterPro" id="IPR036388">
    <property type="entry name" value="WH-like_DNA-bd_sf"/>
</dbReference>
<reference evidence="2 3" key="1">
    <citation type="journal article" date="2015" name="Genome Announc.">
        <title>Expanding the biotechnology potential of lactobacilli through comparative genomics of 213 strains and associated genera.</title>
        <authorList>
            <person name="Sun Z."/>
            <person name="Harris H.M."/>
            <person name="McCann A."/>
            <person name="Guo C."/>
            <person name="Argimon S."/>
            <person name="Zhang W."/>
            <person name="Yang X."/>
            <person name="Jeffery I.B."/>
            <person name="Cooney J.C."/>
            <person name="Kagawa T.F."/>
            <person name="Liu W."/>
            <person name="Song Y."/>
            <person name="Salvetti E."/>
            <person name="Wrobel A."/>
            <person name="Rasinkangas P."/>
            <person name="Parkhill J."/>
            <person name="Rea M.C."/>
            <person name="O'Sullivan O."/>
            <person name="Ritari J."/>
            <person name="Douillard F.P."/>
            <person name="Paul Ross R."/>
            <person name="Yang R."/>
            <person name="Briner A.E."/>
            <person name="Felis G.E."/>
            <person name="de Vos W.M."/>
            <person name="Barrangou R."/>
            <person name="Klaenhammer T.R."/>
            <person name="Caufield P.W."/>
            <person name="Cui Y."/>
            <person name="Zhang H."/>
            <person name="O'Toole P.W."/>
        </authorList>
    </citation>
    <scope>NUCLEOTIDE SEQUENCE [LARGE SCALE GENOMIC DNA]</scope>
    <source>
        <strain evidence="2 3">DSM 20653</strain>
    </source>
</reference>
<evidence type="ECO:0000259" key="1">
    <source>
        <dbReference type="PROSITE" id="PS50995"/>
    </source>
</evidence>
<evidence type="ECO:0000313" key="3">
    <source>
        <dbReference type="Proteomes" id="UP000051291"/>
    </source>
</evidence>
<dbReference type="Gene3D" id="1.10.10.10">
    <property type="entry name" value="Winged helix-like DNA-binding domain superfamily/Winged helix DNA-binding domain"/>
    <property type="match status" value="1"/>
</dbReference>
<proteinExistence type="predicted"/>
<dbReference type="InterPro" id="IPR000835">
    <property type="entry name" value="HTH_MarR-typ"/>
</dbReference>
<dbReference type="PATRIC" id="fig|1423820.4.peg.1247"/>
<dbReference type="PROSITE" id="PS50995">
    <property type="entry name" value="HTH_MARR_2"/>
    <property type="match status" value="1"/>
</dbReference>
<organism evidence="2 3">
    <name type="scientific">Ligilactobacillus araffinosus DSM 20653</name>
    <dbReference type="NCBI Taxonomy" id="1423820"/>
    <lineage>
        <taxon>Bacteria</taxon>
        <taxon>Bacillati</taxon>
        <taxon>Bacillota</taxon>
        <taxon>Bacilli</taxon>
        <taxon>Lactobacillales</taxon>
        <taxon>Lactobacillaceae</taxon>
        <taxon>Ligilactobacillus</taxon>
    </lineage>
</organism>
<feature type="domain" description="HTH marR-type" evidence="1">
    <location>
        <begin position="1"/>
        <end position="141"/>
    </location>
</feature>
<dbReference type="Proteomes" id="UP000051291">
    <property type="component" value="Unassembled WGS sequence"/>
</dbReference>
<dbReference type="InterPro" id="IPR036390">
    <property type="entry name" value="WH_DNA-bd_sf"/>
</dbReference>
<dbReference type="SMART" id="SM00347">
    <property type="entry name" value="HTH_MARR"/>
    <property type="match status" value="1"/>
</dbReference>
<protein>
    <recommendedName>
        <fullName evidence="1">HTH marR-type domain-containing protein</fullName>
    </recommendedName>
</protein>
<comment type="caution">
    <text evidence="2">The sequence shown here is derived from an EMBL/GenBank/DDBJ whole genome shotgun (WGS) entry which is preliminary data.</text>
</comment>
<dbReference type="GO" id="GO:0003700">
    <property type="term" value="F:DNA-binding transcription factor activity"/>
    <property type="evidence" value="ECO:0007669"/>
    <property type="project" value="InterPro"/>
</dbReference>
<evidence type="ECO:0000313" key="2">
    <source>
        <dbReference type="EMBL" id="KRM52027.1"/>
    </source>
</evidence>
<dbReference type="SUPFAM" id="SSF46785">
    <property type="entry name" value="Winged helix' DNA-binding domain"/>
    <property type="match status" value="1"/>
</dbReference>
<gene>
    <name evidence="2" type="ORF">FC64_GL001221</name>
</gene>
<dbReference type="AlphaFoldDB" id="A0A0R1ZJB9"/>
<accession>A0A0R1ZJB9</accession>